<organism evidence="1 2">
    <name type="scientific">Nostoc flagelliforme CCNUN1</name>
    <dbReference type="NCBI Taxonomy" id="2038116"/>
    <lineage>
        <taxon>Bacteria</taxon>
        <taxon>Bacillati</taxon>
        <taxon>Cyanobacteriota</taxon>
        <taxon>Cyanophyceae</taxon>
        <taxon>Nostocales</taxon>
        <taxon>Nostocaceae</taxon>
        <taxon>Nostoc</taxon>
    </lineage>
</organism>
<sequence>MLPRTPQNCMVNWFSILDMGIACWTERAIIEKILAYFV</sequence>
<gene>
    <name evidence="1" type="ORF">COO91_02242</name>
</gene>
<evidence type="ECO:0000313" key="2">
    <source>
        <dbReference type="Proteomes" id="UP000232003"/>
    </source>
</evidence>
<evidence type="ECO:0000313" key="1">
    <source>
        <dbReference type="EMBL" id="AUB36330.1"/>
    </source>
</evidence>
<accession>A0A2K8SLU3</accession>
<keyword evidence="2" id="KW-1185">Reference proteome</keyword>
<name>A0A2K8SLU3_9NOSO</name>
<proteinExistence type="predicted"/>
<dbReference type="EMBL" id="CP024785">
    <property type="protein sequence ID" value="AUB36330.1"/>
    <property type="molecule type" value="Genomic_DNA"/>
</dbReference>
<dbReference type="Proteomes" id="UP000232003">
    <property type="component" value="Chromosome"/>
</dbReference>
<reference evidence="1 2" key="1">
    <citation type="submission" date="2017-11" db="EMBL/GenBank/DDBJ databases">
        <title>Complete genome of a free-living desiccation-tolerant cyanobacterium and its photosynthetic adaptation to extreme terrestrial habitat.</title>
        <authorList>
            <person name="Shang J."/>
        </authorList>
    </citation>
    <scope>NUCLEOTIDE SEQUENCE [LARGE SCALE GENOMIC DNA]</scope>
    <source>
        <strain evidence="1 2">CCNUN1</strain>
    </source>
</reference>
<dbReference type="AlphaFoldDB" id="A0A2K8SLU3"/>
<dbReference type="KEGG" id="nfl:COO91_02242"/>
<protein>
    <submittedName>
        <fullName evidence="1">Uncharacterized protein</fullName>
    </submittedName>
</protein>